<organism evidence="1 2">
    <name type="scientific">Rotaria socialis</name>
    <dbReference type="NCBI Taxonomy" id="392032"/>
    <lineage>
        <taxon>Eukaryota</taxon>
        <taxon>Metazoa</taxon>
        <taxon>Spiralia</taxon>
        <taxon>Gnathifera</taxon>
        <taxon>Rotifera</taxon>
        <taxon>Eurotatoria</taxon>
        <taxon>Bdelloidea</taxon>
        <taxon>Philodinida</taxon>
        <taxon>Philodinidae</taxon>
        <taxon>Rotaria</taxon>
    </lineage>
</organism>
<dbReference type="Proteomes" id="UP000663848">
    <property type="component" value="Unassembled WGS sequence"/>
</dbReference>
<gene>
    <name evidence="1" type="ORF">QYT958_LOCUS36298</name>
</gene>
<dbReference type="AlphaFoldDB" id="A0A821ZLK9"/>
<evidence type="ECO:0000313" key="1">
    <source>
        <dbReference type="EMBL" id="CAF4982457.1"/>
    </source>
</evidence>
<accession>A0A821ZLK9</accession>
<evidence type="ECO:0000313" key="2">
    <source>
        <dbReference type="Proteomes" id="UP000663848"/>
    </source>
</evidence>
<protein>
    <submittedName>
        <fullName evidence="1">Uncharacterized protein</fullName>
    </submittedName>
</protein>
<reference evidence="1" key="1">
    <citation type="submission" date="2021-02" db="EMBL/GenBank/DDBJ databases">
        <authorList>
            <person name="Nowell W R."/>
        </authorList>
    </citation>
    <scope>NUCLEOTIDE SEQUENCE</scope>
</reference>
<proteinExistence type="predicted"/>
<dbReference type="EMBL" id="CAJOBR010028681">
    <property type="protein sequence ID" value="CAF4982457.1"/>
    <property type="molecule type" value="Genomic_DNA"/>
</dbReference>
<name>A0A821ZLK9_9BILA</name>
<sequence length="98" mass="11248">MKTYSANMFVSLLTIDQKQTDNYENFSQSSHVTTELDPEQSTTTVVVDKPSNSNRKITLNEDDTRETWTNNFDYLITTLGGLIGLEDSHFFIVRNFNC</sequence>
<comment type="caution">
    <text evidence="1">The sequence shown here is derived from an EMBL/GenBank/DDBJ whole genome shotgun (WGS) entry which is preliminary data.</text>
</comment>